<evidence type="ECO:0000259" key="1">
    <source>
        <dbReference type="Pfam" id="PF01636"/>
    </source>
</evidence>
<gene>
    <name evidence="2" type="ORF">Lnau_1508</name>
</gene>
<evidence type="ECO:0000313" key="2">
    <source>
        <dbReference type="EMBL" id="KTD36524.1"/>
    </source>
</evidence>
<organism evidence="2 3">
    <name type="scientific">Legionella nautarum</name>
    <dbReference type="NCBI Taxonomy" id="45070"/>
    <lineage>
        <taxon>Bacteria</taxon>
        <taxon>Pseudomonadati</taxon>
        <taxon>Pseudomonadota</taxon>
        <taxon>Gammaproteobacteria</taxon>
        <taxon>Legionellales</taxon>
        <taxon>Legionellaceae</taxon>
        <taxon>Legionella</taxon>
    </lineage>
</organism>
<reference evidence="2 3" key="1">
    <citation type="submission" date="2015-11" db="EMBL/GenBank/DDBJ databases">
        <title>Genomic analysis of 38 Legionella species identifies large and diverse effector repertoires.</title>
        <authorList>
            <person name="Burstein D."/>
            <person name="Amaro F."/>
            <person name="Zusman T."/>
            <person name="Lifshitz Z."/>
            <person name="Cohen O."/>
            <person name="Gilbert J.A."/>
            <person name="Pupko T."/>
            <person name="Shuman H.A."/>
            <person name="Segal G."/>
        </authorList>
    </citation>
    <scope>NUCLEOTIDE SEQUENCE [LARGE SCALE GENOMIC DNA]</scope>
    <source>
        <strain evidence="2 3">ATCC 49506</strain>
    </source>
</reference>
<dbReference type="STRING" id="45070.Lnau_1508"/>
<dbReference type="InterPro" id="IPR011009">
    <property type="entry name" value="Kinase-like_dom_sf"/>
</dbReference>
<sequence>MNTNEHEKALQWAEHVLASNIVAHQIVVETPWSVVYKIETTQCVVYLKQVPKALFLEPDILAFLHHHGCKNIPELIAIDPELHCFLTKSCGNVALRDLFKRKVDFPLLKIGIHSYTTIQRQLENKMQLTSALGIPDWRLNKFTSLYSELISQDKLLLDDGLAEEEINQLHLLHPTCQQLCDILSNHDIPETFSHSDFQENNMLLDEKTGSINIIDWGEAVIAHPFFSLNGCLWNLTYFNELKPTDSMYRQIQSECIVPWLNLYDEKTLLELLNIANQLLGIYAGLEYERLYVATQNNPTRTIRQEKRGSIAGCLRSFLNYQR</sequence>
<evidence type="ECO:0000313" key="3">
    <source>
        <dbReference type="Proteomes" id="UP000054725"/>
    </source>
</evidence>
<dbReference type="AlphaFoldDB" id="A0A0W0WW41"/>
<dbReference type="Gene3D" id="3.90.1200.10">
    <property type="match status" value="1"/>
</dbReference>
<comment type="caution">
    <text evidence="2">The sequence shown here is derived from an EMBL/GenBank/DDBJ whole genome shotgun (WGS) entry which is preliminary data.</text>
</comment>
<dbReference type="Pfam" id="PF01636">
    <property type="entry name" value="APH"/>
    <property type="match status" value="1"/>
</dbReference>
<dbReference type="OrthoDB" id="6255775at2"/>
<accession>A0A0W0WW41</accession>
<dbReference type="SUPFAM" id="SSF56112">
    <property type="entry name" value="Protein kinase-like (PK-like)"/>
    <property type="match status" value="1"/>
</dbReference>
<dbReference type="RefSeq" id="WP_058504511.1">
    <property type="nucleotide sequence ID" value="NZ_CAAAIF010000009.1"/>
</dbReference>
<dbReference type="EMBL" id="LNYO01000013">
    <property type="protein sequence ID" value="KTD36524.1"/>
    <property type="molecule type" value="Genomic_DNA"/>
</dbReference>
<proteinExistence type="predicted"/>
<keyword evidence="2" id="KW-0808">Transferase</keyword>
<protein>
    <submittedName>
        <fullName evidence="2">Phosphotransferase enzyme family protein</fullName>
    </submittedName>
</protein>
<feature type="domain" description="Aminoglycoside phosphotransferase" evidence="1">
    <location>
        <begin position="137"/>
        <end position="236"/>
    </location>
</feature>
<dbReference type="PATRIC" id="fig|45070.6.peg.1579"/>
<dbReference type="InterPro" id="IPR002575">
    <property type="entry name" value="Aminoglycoside_PTrfase"/>
</dbReference>
<name>A0A0W0WW41_9GAMM</name>
<dbReference type="GO" id="GO:0016740">
    <property type="term" value="F:transferase activity"/>
    <property type="evidence" value="ECO:0007669"/>
    <property type="project" value="UniProtKB-KW"/>
</dbReference>
<dbReference type="Proteomes" id="UP000054725">
    <property type="component" value="Unassembled WGS sequence"/>
</dbReference>
<keyword evidence="3" id="KW-1185">Reference proteome</keyword>